<name>A4A263_9BACT</name>
<proteinExistence type="predicted"/>
<dbReference type="EMBL" id="AANZ01000041">
    <property type="protein sequence ID" value="EAQ77166.1"/>
    <property type="molecule type" value="Genomic_DNA"/>
</dbReference>
<dbReference type="HOGENOM" id="CLU_1207837_0_0_0"/>
<dbReference type="Gene3D" id="3.90.550.10">
    <property type="entry name" value="Spore Coat Polysaccharide Biosynthesis Protein SpsA, Chain A"/>
    <property type="match status" value="1"/>
</dbReference>
<accession>A4A263</accession>
<dbReference type="GO" id="GO:0016740">
    <property type="term" value="F:transferase activity"/>
    <property type="evidence" value="ECO:0007669"/>
    <property type="project" value="UniProtKB-KW"/>
</dbReference>
<evidence type="ECO:0000313" key="5">
    <source>
        <dbReference type="Proteomes" id="UP000004358"/>
    </source>
</evidence>
<evidence type="ECO:0000256" key="1">
    <source>
        <dbReference type="ARBA" id="ARBA00022679"/>
    </source>
</evidence>
<gene>
    <name evidence="4" type="ORF">DSM3645_15220</name>
</gene>
<dbReference type="InterPro" id="IPR029044">
    <property type="entry name" value="Nucleotide-diphossugar_trans"/>
</dbReference>
<reference evidence="4 5" key="1">
    <citation type="submission" date="2006-02" db="EMBL/GenBank/DDBJ databases">
        <authorList>
            <person name="Amann R."/>
            <person name="Ferriera S."/>
            <person name="Johnson J."/>
            <person name="Kravitz S."/>
            <person name="Halpern A."/>
            <person name="Remington K."/>
            <person name="Beeson K."/>
            <person name="Tran B."/>
            <person name="Rogers Y.-H."/>
            <person name="Friedman R."/>
            <person name="Venter J.C."/>
        </authorList>
    </citation>
    <scope>NUCLEOTIDE SEQUENCE [LARGE SCALE GENOMIC DNA]</scope>
    <source>
        <strain evidence="4 5">DSM 3645</strain>
    </source>
</reference>
<keyword evidence="1" id="KW-0808">Transferase</keyword>
<dbReference type="eggNOG" id="COG1215">
    <property type="taxonomic scope" value="Bacteria"/>
</dbReference>
<feature type="domain" description="Galactosyltransferase C-terminal" evidence="3">
    <location>
        <begin position="118"/>
        <end position="173"/>
    </location>
</feature>
<sequence>MDRPVKVIVPWRPDESRQEGLKWVVKYYEHRLGEGCIHLAVDDSKEPFNKSKLLNLAIAKYPGHVIVIADADCIICDHSLSRAVREVTDEEMICPHNRTCRTTKKQARWILNQNPSSRVRGKWFIKTRSKPAVGGIWVITHELFMKHRMDERFEGWGHEDGDFKDRVPHKRYQGPLFHIWHPPSSRKGTRRNSRIRNENLRKRKREAAK</sequence>
<evidence type="ECO:0000256" key="2">
    <source>
        <dbReference type="SAM" id="MobiDB-lite"/>
    </source>
</evidence>
<dbReference type="RefSeq" id="WP_002650942.1">
    <property type="nucleotide sequence ID" value="NZ_CH672376.1"/>
</dbReference>
<dbReference type="STRING" id="314230.DSM3645_15220"/>
<dbReference type="Pfam" id="PF02709">
    <property type="entry name" value="Glyco_transf_7C"/>
    <property type="match status" value="1"/>
</dbReference>
<protein>
    <recommendedName>
        <fullName evidence="3">Galactosyltransferase C-terminal domain-containing protein</fullName>
    </recommendedName>
</protein>
<dbReference type="SUPFAM" id="SSF53448">
    <property type="entry name" value="Nucleotide-diphospho-sugar transferases"/>
    <property type="match status" value="1"/>
</dbReference>
<evidence type="ECO:0000313" key="4">
    <source>
        <dbReference type="EMBL" id="EAQ77166.1"/>
    </source>
</evidence>
<dbReference type="InterPro" id="IPR027791">
    <property type="entry name" value="Galactosyl_T_C"/>
</dbReference>
<dbReference type="AlphaFoldDB" id="A4A263"/>
<dbReference type="Proteomes" id="UP000004358">
    <property type="component" value="Unassembled WGS sequence"/>
</dbReference>
<dbReference type="OrthoDB" id="9801954at2"/>
<comment type="caution">
    <text evidence="4">The sequence shown here is derived from an EMBL/GenBank/DDBJ whole genome shotgun (WGS) entry which is preliminary data.</text>
</comment>
<evidence type="ECO:0000259" key="3">
    <source>
        <dbReference type="Pfam" id="PF02709"/>
    </source>
</evidence>
<feature type="region of interest" description="Disordered" evidence="2">
    <location>
        <begin position="176"/>
        <end position="209"/>
    </location>
</feature>
<organism evidence="4 5">
    <name type="scientific">Blastopirellula marina DSM 3645</name>
    <dbReference type="NCBI Taxonomy" id="314230"/>
    <lineage>
        <taxon>Bacteria</taxon>
        <taxon>Pseudomonadati</taxon>
        <taxon>Planctomycetota</taxon>
        <taxon>Planctomycetia</taxon>
        <taxon>Pirellulales</taxon>
        <taxon>Pirellulaceae</taxon>
        <taxon>Blastopirellula</taxon>
    </lineage>
</organism>